<protein>
    <submittedName>
        <fullName evidence="5">RRM domain-containing protein</fullName>
    </submittedName>
</protein>
<evidence type="ECO:0000256" key="1">
    <source>
        <dbReference type="PROSITE-ProRule" id="PRU00176"/>
    </source>
</evidence>
<feature type="domain" description="RRM" evidence="2">
    <location>
        <begin position="22"/>
        <end position="100"/>
    </location>
</feature>
<dbReference type="AlphaFoldDB" id="A0A183DT23"/>
<organism evidence="5">
    <name type="scientific">Gongylonema pulchrum</name>
    <dbReference type="NCBI Taxonomy" id="637853"/>
    <lineage>
        <taxon>Eukaryota</taxon>
        <taxon>Metazoa</taxon>
        <taxon>Ecdysozoa</taxon>
        <taxon>Nematoda</taxon>
        <taxon>Chromadorea</taxon>
        <taxon>Rhabditida</taxon>
        <taxon>Spirurina</taxon>
        <taxon>Spiruromorpha</taxon>
        <taxon>Spiruroidea</taxon>
        <taxon>Gongylonematidae</taxon>
        <taxon>Gongylonema</taxon>
    </lineage>
</organism>
<proteinExistence type="predicted"/>
<name>A0A183DT23_9BILA</name>
<accession>A0A183DT23</accession>
<dbReference type="InterPro" id="IPR000504">
    <property type="entry name" value="RRM_dom"/>
</dbReference>
<evidence type="ECO:0000259" key="2">
    <source>
        <dbReference type="PROSITE" id="PS50102"/>
    </source>
</evidence>
<dbReference type="EMBL" id="UYRT01078861">
    <property type="protein sequence ID" value="VDN19404.1"/>
    <property type="molecule type" value="Genomic_DNA"/>
</dbReference>
<dbReference type="GO" id="GO:0003723">
    <property type="term" value="F:RNA binding"/>
    <property type="evidence" value="ECO:0007669"/>
    <property type="project" value="UniProtKB-UniRule"/>
</dbReference>
<evidence type="ECO:0000313" key="5">
    <source>
        <dbReference type="WBParaSite" id="GPUH_0001187801-mRNA-1"/>
    </source>
</evidence>
<keyword evidence="1" id="KW-0694">RNA-binding</keyword>
<dbReference type="WBParaSite" id="GPUH_0001187801-mRNA-1">
    <property type="protein sequence ID" value="GPUH_0001187801-mRNA-1"/>
    <property type="gene ID" value="GPUH_0001187801"/>
</dbReference>
<dbReference type="SMART" id="SM00360">
    <property type="entry name" value="RRM"/>
    <property type="match status" value="1"/>
</dbReference>
<dbReference type="Proteomes" id="UP000271098">
    <property type="component" value="Unassembled WGS sequence"/>
</dbReference>
<keyword evidence="4" id="KW-1185">Reference proteome</keyword>
<evidence type="ECO:0000313" key="3">
    <source>
        <dbReference type="EMBL" id="VDN19404.1"/>
    </source>
</evidence>
<gene>
    <name evidence="3" type="ORF">GPUH_LOCUS11864</name>
</gene>
<dbReference type="PANTHER" id="PTHR48034">
    <property type="entry name" value="TRANSFORMER-2 SEX-DETERMINING PROTEIN-RELATED"/>
    <property type="match status" value="1"/>
</dbReference>
<dbReference type="Gene3D" id="3.30.70.330">
    <property type="match status" value="1"/>
</dbReference>
<dbReference type="InterPro" id="IPR035979">
    <property type="entry name" value="RBD_domain_sf"/>
</dbReference>
<dbReference type="PROSITE" id="PS50102">
    <property type="entry name" value="RRM"/>
    <property type="match status" value="1"/>
</dbReference>
<dbReference type="InterPro" id="IPR050441">
    <property type="entry name" value="RBM"/>
</dbReference>
<dbReference type="OrthoDB" id="8093034at2759"/>
<evidence type="ECO:0000313" key="4">
    <source>
        <dbReference type="Proteomes" id="UP000271098"/>
    </source>
</evidence>
<dbReference type="InterPro" id="IPR012677">
    <property type="entry name" value="Nucleotide-bd_a/b_plait_sf"/>
</dbReference>
<dbReference type="Pfam" id="PF00076">
    <property type="entry name" value="RRM_1"/>
    <property type="match status" value="1"/>
</dbReference>
<dbReference type="SUPFAM" id="SSF54928">
    <property type="entry name" value="RNA-binding domain, RBD"/>
    <property type="match status" value="1"/>
</dbReference>
<sequence length="107" mass="12659">MKRLNFGHKQALALLASWCNPADVIDCSLKFYFRPEDLRVLFERIGPVRDVYIPLDYYTRESRGFAYVKYESWRDAENAIRKLNGTSVFGRRIEVEWAEGQRKSCFL</sequence>
<reference evidence="3 4" key="2">
    <citation type="submission" date="2018-11" db="EMBL/GenBank/DDBJ databases">
        <authorList>
            <consortium name="Pathogen Informatics"/>
        </authorList>
    </citation>
    <scope>NUCLEOTIDE SEQUENCE [LARGE SCALE GENOMIC DNA]</scope>
</reference>
<reference evidence="5" key="1">
    <citation type="submission" date="2016-06" db="UniProtKB">
        <authorList>
            <consortium name="WormBaseParasite"/>
        </authorList>
    </citation>
    <scope>IDENTIFICATION</scope>
</reference>